<gene>
    <name evidence="3" type="ORF">GTHE00462_LOCUS5827</name>
</gene>
<dbReference type="Pfam" id="PF00172">
    <property type="entry name" value="Zn_clus"/>
    <property type="match status" value="1"/>
</dbReference>
<accession>A0A7S4JI07</accession>
<feature type="region of interest" description="Disordered" evidence="1">
    <location>
        <begin position="86"/>
        <end position="175"/>
    </location>
</feature>
<dbReference type="GO" id="GO:0008270">
    <property type="term" value="F:zinc ion binding"/>
    <property type="evidence" value="ECO:0007669"/>
    <property type="project" value="InterPro"/>
</dbReference>
<dbReference type="Gene3D" id="4.10.240.10">
    <property type="entry name" value="Zn(2)-C6 fungal-type DNA-binding domain"/>
    <property type="match status" value="1"/>
</dbReference>
<evidence type="ECO:0000256" key="1">
    <source>
        <dbReference type="SAM" id="MobiDB-lite"/>
    </source>
</evidence>
<dbReference type="GO" id="GO:0000981">
    <property type="term" value="F:DNA-binding transcription factor activity, RNA polymerase II-specific"/>
    <property type="evidence" value="ECO:0007669"/>
    <property type="project" value="InterPro"/>
</dbReference>
<dbReference type="PROSITE" id="PS50048">
    <property type="entry name" value="ZN2_CY6_FUNGAL_2"/>
    <property type="match status" value="1"/>
</dbReference>
<evidence type="ECO:0000313" key="3">
    <source>
        <dbReference type="EMBL" id="CAE2264165.1"/>
    </source>
</evidence>
<dbReference type="SUPFAM" id="SSF57701">
    <property type="entry name" value="Zn2/Cys6 DNA-binding domain"/>
    <property type="match status" value="1"/>
</dbReference>
<name>A0A7S4JI07_GUITH</name>
<dbReference type="InterPro" id="IPR036864">
    <property type="entry name" value="Zn2-C6_fun-type_DNA-bd_sf"/>
</dbReference>
<dbReference type="EMBL" id="HBKN01007308">
    <property type="protein sequence ID" value="CAE2264165.1"/>
    <property type="molecule type" value="Transcribed_RNA"/>
</dbReference>
<sequence length="729" mass="81556">MHKDIVPTSEGMDTSTGCAMEDTRSNLYANLGELGLGCSQEDISRLFSNHDAFSFPTTTSRVGPAGEDSYGQQQFPIANIASSMEYQQPAEGRASTPAVLTSDQSQPPTSGQASSSAWHSPAMPSQAAAVARGDQGSSSSLPLAAGSSTSLSSESSSSSSSQDKSNRNKTNPRVLSTVKDSFNRYLFDAPSSHRKPSHKLNRNLPMNLENVVVNHDASKSRAPACTRCRSKKLKCDEVRPCSSCVKRGFGLECSNEMPDCLPDLFPYGQRPNDGETEVLLKIARVFVPQIITKKKFEVMKKRIVDICAEAVSKDSEENVIRNNEVYRSCNLELEKWVTPELPQNVNYQTFLKALPLYLRSPGKKCDQTASAVAFILQMISFRDFCEFILFANKEVKGIRSCASEFQPMDLQLPPESQGLISSHLNEANEALKGFGQRPSGPGWVEFAKNKSIHAEKKITTNDLLKQKNEMWFRIMMEAELTYVECCDMFHFVGDRRQEWDTNYQGHEIIYRNEQRPADDFVMKYDVNLGRLMHLFNIPRSYTIRVIRRHNFPAQNMCTQVTIPWNLETNTYDENNKTFKLKVTTIGPSPRNPEKSIIMETAKANIRFLPIWMQKIILSTITPKIIGGMIIRYIQKIKKKNKVVDLNTVQAENKSSASFPGSALMGLEQEKQNQERILAHNMSMAPLISQSNEMGFAGLIPGTSAGEEQIFLNGSEPQTWDLDWLMPAPG</sequence>
<evidence type="ECO:0000259" key="2">
    <source>
        <dbReference type="PROSITE" id="PS50048"/>
    </source>
</evidence>
<protein>
    <recommendedName>
        <fullName evidence="2">Zn(2)-C6 fungal-type domain-containing protein</fullName>
    </recommendedName>
</protein>
<proteinExistence type="predicted"/>
<feature type="domain" description="Zn(2)-C6 fungal-type" evidence="2">
    <location>
        <begin position="224"/>
        <end position="255"/>
    </location>
</feature>
<dbReference type="InterPro" id="IPR001138">
    <property type="entry name" value="Zn2Cys6_DnaBD"/>
</dbReference>
<dbReference type="PROSITE" id="PS00463">
    <property type="entry name" value="ZN2_CY6_FUNGAL_1"/>
    <property type="match status" value="1"/>
</dbReference>
<dbReference type="SMART" id="SM00066">
    <property type="entry name" value="GAL4"/>
    <property type="match status" value="1"/>
</dbReference>
<feature type="compositionally biased region" description="Polar residues" evidence="1">
    <location>
        <begin position="98"/>
        <end position="118"/>
    </location>
</feature>
<reference evidence="3" key="1">
    <citation type="submission" date="2021-01" db="EMBL/GenBank/DDBJ databases">
        <authorList>
            <person name="Corre E."/>
            <person name="Pelletier E."/>
            <person name="Niang G."/>
            <person name="Scheremetjew M."/>
            <person name="Finn R."/>
            <person name="Kale V."/>
            <person name="Holt S."/>
            <person name="Cochrane G."/>
            <person name="Meng A."/>
            <person name="Brown T."/>
            <person name="Cohen L."/>
        </authorList>
    </citation>
    <scope>NUCLEOTIDE SEQUENCE</scope>
    <source>
        <strain evidence="3">CCMP 2712</strain>
    </source>
</reference>
<dbReference type="CDD" id="cd00067">
    <property type="entry name" value="GAL4"/>
    <property type="match status" value="1"/>
</dbReference>
<dbReference type="AlphaFoldDB" id="A0A7S4JI07"/>
<feature type="compositionally biased region" description="Low complexity" evidence="1">
    <location>
        <begin position="137"/>
        <end position="161"/>
    </location>
</feature>
<organism evidence="3">
    <name type="scientific">Guillardia theta</name>
    <name type="common">Cryptophyte</name>
    <name type="synonym">Cryptomonas phi</name>
    <dbReference type="NCBI Taxonomy" id="55529"/>
    <lineage>
        <taxon>Eukaryota</taxon>
        <taxon>Cryptophyceae</taxon>
        <taxon>Pyrenomonadales</taxon>
        <taxon>Geminigeraceae</taxon>
        <taxon>Guillardia</taxon>
    </lineage>
</organism>